<gene>
    <name evidence="1" type="ORF">V0U79_11960</name>
</gene>
<proteinExistence type="predicted"/>
<dbReference type="Pfam" id="PF11625">
    <property type="entry name" value="DUF3253"/>
    <property type="match status" value="1"/>
</dbReference>
<dbReference type="InterPro" id="IPR021660">
    <property type="entry name" value="DUF3253"/>
</dbReference>
<organism evidence="1 2">
    <name type="scientific">Hyphobacterium lacteum</name>
    <dbReference type="NCBI Taxonomy" id="3116575"/>
    <lineage>
        <taxon>Bacteria</taxon>
        <taxon>Pseudomonadati</taxon>
        <taxon>Pseudomonadota</taxon>
        <taxon>Alphaproteobacteria</taxon>
        <taxon>Maricaulales</taxon>
        <taxon>Maricaulaceae</taxon>
        <taxon>Hyphobacterium</taxon>
    </lineage>
</organism>
<comment type="caution">
    <text evidence="1">The sequence shown here is derived from an EMBL/GenBank/DDBJ whole genome shotgun (WGS) entry which is preliminary data.</text>
</comment>
<protein>
    <submittedName>
        <fullName evidence="1">DUF3253 domain-containing protein</fullName>
    </submittedName>
</protein>
<dbReference type="InterPro" id="IPR036390">
    <property type="entry name" value="WH_DNA-bd_sf"/>
</dbReference>
<reference evidence="1 2" key="1">
    <citation type="submission" date="2024-01" db="EMBL/GenBank/DDBJ databases">
        <title>Hyphobacterium bacterium isolated from marine sediment.</title>
        <authorList>
            <person name="Zhao S."/>
        </authorList>
    </citation>
    <scope>NUCLEOTIDE SEQUENCE [LARGE SCALE GENOMIC DNA]</scope>
    <source>
        <strain evidence="2">HN65</strain>
    </source>
</reference>
<dbReference type="Proteomes" id="UP001354971">
    <property type="component" value="Unassembled WGS sequence"/>
</dbReference>
<dbReference type="InterPro" id="IPR036388">
    <property type="entry name" value="WH-like_DNA-bd_sf"/>
</dbReference>
<accession>A0ABU7LT92</accession>
<dbReference type="SUPFAM" id="SSF46785">
    <property type="entry name" value="Winged helix' DNA-binding domain"/>
    <property type="match status" value="1"/>
</dbReference>
<evidence type="ECO:0000313" key="1">
    <source>
        <dbReference type="EMBL" id="MEE2527085.1"/>
    </source>
</evidence>
<dbReference type="EMBL" id="JAZDRP010000008">
    <property type="protein sequence ID" value="MEE2527085.1"/>
    <property type="molecule type" value="Genomic_DNA"/>
</dbReference>
<evidence type="ECO:0000313" key="2">
    <source>
        <dbReference type="Proteomes" id="UP001354971"/>
    </source>
</evidence>
<dbReference type="RefSeq" id="WP_330199749.1">
    <property type="nucleotide sequence ID" value="NZ_JAZDRP010000008.1"/>
</dbReference>
<sequence>MDNDTVEAVIMTLVEARGAGKSICPTDAARELDAEHWRGRLGAVKQAAVRLALAGKVDILRKGKPVDPTDFKGVYRISLHT</sequence>
<keyword evidence="2" id="KW-1185">Reference proteome</keyword>
<dbReference type="Gene3D" id="1.10.10.10">
    <property type="entry name" value="Winged helix-like DNA-binding domain superfamily/Winged helix DNA-binding domain"/>
    <property type="match status" value="1"/>
</dbReference>
<name>A0ABU7LT92_9PROT</name>